<sequence>MQTNSMMKGFFIIIFLLIESFYCKPNTHVSGIGRQKTHGHRKITNCIEKLVIRFPQQKNVSVNSKKKCLDSLKANGSYLDSSWTQNKPFLVFQSLTGPYNLHLVHLADSMRICRDSVKNSVKASLSEQNNQGYSESLRKVDLHQKVKDNGLTQNKVLGRVNRRSLYSFLKTWPSESDNFKHKSNRLFGARNGYLGRGDSSLHKTGHKKRIIKRSFLSNRRSKVCNSVFEGSGINGKVVKCFENILRKIRCGNSFNAICICDSVEYLKRSQECLHGLSRQDGLKAREYHQKLCENPDPPPKECINEPEQEARIISCPKPYENIELDMTTYHCARNAIRNSLCTDFFDASCLCDSISYNNMLSRCISDSITSVSLIHTYHETLCKNPLSLSGCTAITVKDYTRPVKCDSMFKDFVPEGEILDCLKKKAFESRCNNDFNVPCICDSFYFASTAYTCFSSFFDQESQKIFDDIKSLCYESHFHKKCIGERDNTLMRRICPGFYEGYGLDEATKRCIVKLTRRSYCNDPLDIACLCDSLTFINGLVTCFASEPYNGNDKMMLFYEELCFNPYSYSGCKSSTALSVLNVDMMNKGFSIDNKTSMVTTSEKKVHTMDSNIHQPCTNKSQAILATNSIKKDESNESYHCKGLDDDTYVYVNQGNNLSMAKISIWSFIIIITTCINNL</sequence>
<comment type="caution">
    <text evidence="2">The sequence shown here is derived from an EMBL/GenBank/DDBJ whole genome shotgun (WGS) entry which is preliminary data.</text>
</comment>
<feature type="signal peptide" evidence="1">
    <location>
        <begin position="1"/>
        <end position="23"/>
    </location>
</feature>
<gene>
    <name evidence="2" type="ORF">T552_04058</name>
</gene>
<dbReference type="Proteomes" id="UP000054454">
    <property type="component" value="Unassembled WGS sequence"/>
</dbReference>
<dbReference type="VEuPathDB" id="FungiDB:T552_04058"/>
<dbReference type="OrthoDB" id="5365517at2759"/>
<dbReference type="AlphaFoldDB" id="A0A0W4ZT69"/>
<dbReference type="GeneID" id="28938312"/>
<evidence type="ECO:0000313" key="2">
    <source>
        <dbReference type="EMBL" id="KTW31556.1"/>
    </source>
</evidence>
<feature type="chain" id="PRO_5006933914" description="Extracellular membrane protein CFEM domain-containing protein" evidence="1">
    <location>
        <begin position="24"/>
        <end position="679"/>
    </location>
</feature>
<dbReference type="EMBL" id="LFVZ01000001">
    <property type="protein sequence ID" value="KTW31556.1"/>
    <property type="molecule type" value="Genomic_DNA"/>
</dbReference>
<reference evidence="3" key="1">
    <citation type="journal article" date="2016" name="Nat. Commun.">
        <title>Genome analysis of three Pneumocystis species reveals adaptation mechanisms to life exclusively in mammalian hosts.</title>
        <authorList>
            <person name="Ma L."/>
            <person name="Chen Z."/>
            <person name="Huang D.W."/>
            <person name="Kutty G."/>
            <person name="Ishihara M."/>
            <person name="Wang H."/>
            <person name="Abouelleil A."/>
            <person name="Bishop L."/>
            <person name="Davey E."/>
            <person name="Deng R."/>
            <person name="Deng X."/>
            <person name="Fan L."/>
            <person name="Fantoni G."/>
            <person name="Fitzgerald M."/>
            <person name="Gogineni E."/>
            <person name="Goldberg J.M."/>
            <person name="Handley G."/>
            <person name="Hu X."/>
            <person name="Huber C."/>
            <person name="Jiao X."/>
            <person name="Jones K."/>
            <person name="Levin J.Z."/>
            <person name="Liu Y."/>
            <person name="Macdonald P."/>
            <person name="Melnikov A."/>
            <person name="Raley C."/>
            <person name="Sassi M."/>
            <person name="Sherman B.T."/>
            <person name="Song X."/>
            <person name="Sykes S."/>
            <person name="Tran B."/>
            <person name="Walsh L."/>
            <person name="Xia Y."/>
            <person name="Yang J."/>
            <person name="Young S."/>
            <person name="Zeng Q."/>
            <person name="Zheng X."/>
            <person name="Stephens R."/>
            <person name="Nusbaum C."/>
            <person name="Birren B.W."/>
            <person name="Azadi P."/>
            <person name="Lempicki R.A."/>
            <person name="Cuomo C.A."/>
            <person name="Kovacs J.A."/>
        </authorList>
    </citation>
    <scope>NUCLEOTIDE SEQUENCE [LARGE SCALE GENOMIC DNA]</scope>
    <source>
        <strain evidence="3">B80</strain>
    </source>
</reference>
<evidence type="ECO:0008006" key="4">
    <source>
        <dbReference type="Google" id="ProtNLM"/>
    </source>
</evidence>
<proteinExistence type="predicted"/>
<organism evidence="2 3">
    <name type="scientific">Pneumocystis carinii (strain B80)</name>
    <name type="common">Rat pneumocystis pneumonia agent</name>
    <name type="synonym">Pneumocystis carinii f. sp. carinii</name>
    <dbReference type="NCBI Taxonomy" id="1408658"/>
    <lineage>
        <taxon>Eukaryota</taxon>
        <taxon>Fungi</taxon>
        <taxon>Dikarya</taxon>
        <taxon>Ascomycota</taxon>
        <taxon>Taphrinomycotina</taxon>
        <taxon>Pneumocystomycetes</taxon>
        <taxon>Pneumocystaceae</taxon>
        <taxon>Pneumocystis</taxon>
    </lineage>
</organism>
<protein>
    <recommendedName>
        <fullName evidence="4">Extracellular membrane protein CFEM domain-containing protein</fullName>
    </recommendedName>
</protein>
<keyword evidence="1" id="KW-0732">Signal</keyword>
<accession>A0A0W4ZT69</accession>
<evidence type="ECO:0000313" key="3">
    <source>
        <dbReference type="Proteomes" id="UP000054454"/>
    </source>
</evidence>
<dbReference type="RefSeq" id="XP_018227672.1">
    <property type="nucleotide sequence ID" value="XM_018372109.1"/>
</dbReference>
<keyword evidence="3" id="KW-1185">Reference proteome</keyword>
<name>A0A0W4ZT69_PNEC8</name>
<evidence type="ECO:0000256" key="1">
    <source>
        <dbReference type="SAM" id="SignalP"/>
    </source>
</evidence>